<sequence length="261" mass="29044">MTNLLWTQNAPFLSSEDEFTPTITPYLINRKEKHGAVIIFPGGGYQGRAHHEGEPVAKWLNTLGISAFVLNYRVSPSRHPAPLADAQRAIRYVRHHAEDWSIDKQKIGILGFSAGGHLASTASTHFSQGCYESSDRIDEESPRPNIAIVCYPVISFTHFYHEGSVQHLLGNNSSEQLRLSLSNENNVTADTPPTFLWHTADDGAVPVENSLLYAQSLSKNNVPFEMHIFPNGRHGLGLAEEDPVVGKWIDSCENWLKQQGF</sequence>
<keyword evidence="1 3" id="KW-0378">Hydrolase</keyword>
<dbReference type="InterPro" id="IPR049492">
    <property type="entry name" value="BD-FAE-like_dom"/>
</dbReference>
<dbReference type="PANTHER" id="PTHR48081:SF6">
    <property type="entry name" value="PEPTIDASE S9 PROLYL OLIGOPEPTIDASE CATALYTIC DOMAIN-CONTAINING PROTEIN"/>
    <property type="match status" value="1"/>
</dbReference>
<dbReference type="InterPro" id="IPR029058">
    <property type="entry name" value="AB_hydrolase_fold"/>
</dbReference>
<evidence type="ECO:0000313" key="4">
    <source>
        <dbReference type="Proteomes" id="UP001526147"/>
    </source>
</evidence>
<dbReference type="Proteomes" id="UP001526147">
    <property type="component" value="Unassembled WGS sequence"/>
</dbReference>
<protein>
    <submittedName>
        <fullName evidence="3">Alpha/beta hydrolase</fullName>
    </submittedName>
</protein>
<gene>
    <name evidence="3" type="ORF">OIH86_15170</name>
</gene>
<evidence type="ECO:0000313" key="3">
    <source>
        <dbReference type="EMBL" id="MCV9886979.1"/>
    </source>
</evidence>
<dbReference type="SUPFAM" id="SSF53474">
    <property type="entry name" value="alpha/beta-Hydrolases"/>
    <property type="match status" value="1"/>
</dbReference>
<dbReference type="Pfam" id="PF20434">
    <property type="entry name" value="BD-FAE"/>
    <property type="match status" value="1"/>
</dbReference>
<dbReference type="Gene3D" id="3.40.50.1820">
    <property type="entry name" value="alpha/beta hydrolase"/>
    <property type="match status" value="1"/>
</dbReference>
<dbReference type="PANTHER" id="PTHR48081">
    <property type="entry name" value="AB HYDROLASE SUPERFAMILY PROTEIN C4A8.06C"/>
    <property type="match status" value="1"/>
</dbReference>
<evidence type="ECO:0000259" key="2">
    <source>
        <dbReference type="Pfam" id="PF20434"/>
    </source>
</evidence>
<proteinExistence type="predicted"/>
<feature type="domain" description="BD-FAE-like" evidence="2">
    <location>
        <begin position="30"/>
        <end position="216"/>
    </location>
</feature>
<comment type="caution">
    <text evidence="3">The sequence shown here is derived from an EMBL/GenBank/DDBJ whole genome shotgun (WGS) entry which is preliminary data.</text>
</comment>
<evidence type="ECO:0000256" key="1">
    <source>
        <dbReference type="ARBA" id="ARBA00022801"/>
    </source>
</evidence>
<name>A0ABT3DIU8_9BACI</name>
<organism evidence="3 4">
    <name type="scientific">Metabacillus halosaccharovorans</name>
    <dbReference type="NCBI Taxonomy" id="930124"/>
    <lineage>
        <taxon>Bacteria</taxon>
        <taxon>Bacillati</taxon>
        <taxon>Bacillota</taxon>
        <taxon>Bacilli</taxon>
        <taxon>Bacillales</taxon>
        <taxon>Bacillaceae</taxon>
        <taxon>Metabacillus</taxon>
    </lineage>
</organism>
<dbReference type="GO" id="GO:0016787">
    <property type="term" value="F:hydrolase activity"/>
    <property type="evidence" value="ECO:0007669"/>
    <property type="project" value="UniProtKB-KW"/>
</dbReference>
<keyword evidence="4" id="KW-1185">Reference proteome</keyword>
<reference evidence="3 4" key="1">
    <citation type="submission" date="2022-10" db="EMBL/GenBank/DDBJ databases">
        <title>Draft genome assembly of moderately radiation resistant bacterium Metabacillus halosaccharovorans.</title>
        <authorList>
            <person name="Pal S."/>
            <person name="Gopinathan A."/>
        </authorList>
    </citation>
    <scope>NUCLEOTIDE SEQUENCE [LARGE SCALE GENOMIC DNA]</scope>
    <source>
        <strain evidence="3 4">VITHBRA001</strain>
    </source>
</reference>
<dbReference type="EMBL" id="JAOYEY010000043">
    <property type="protein sequence ID" value="MCV9886979.1"/>
    <property type="molecule type" value="Genomic_DNA"/>
</dbReference>
<accession>A0ABT3DIU8</accession>
<dbReference type="RefSeq" id="WP_264143453.1">
    <property type="nucleotide sequence ID" value="NZ_JAOYEY010000043.1"/>
</dbReference>
<dbReference type="InterPro" id="IPR050300">
    <property type="entry name" value="GDXG_lipolytic_enzyme"/>
</dbReference>